<dbReference type="AlphaFoldDB" id="U5D3M6"/>
<dbReference type="GO" id="GO:0005506">
    <property type="term" value="F:iron ion binding"/>
    <property type="evidence" value="ECO:0007669"/>
    <property type="project" value="InterPro"/>
</dbReference>
<dbReference type="PANTHER" id="PTHR47950">
    <property type="entry name" value="CYTOCHROME P450, FAMILY 76, SUBFAMILY C, POLYPEPTIDE 5-RELATED"/>
    <property type="match status" value="1"/>
</dbReference>
<keyword evidence="2 3" id="KW-0479">Metal-binding</keyword>
<dbReference type="PANTHER" id="PTHR47950:SF44">
    <property type="entry name" value="CYTOCHROME P450, FAMILY 76, SUBFAMILY C, POLYPEPTIDE 5-RELATED"/>
    <property type="match status" value="1"/>
</dbReference>
<evidence type="ECO:0000256" key="1">
    <source>
        <dbReference type="ARBA" id="ARBA00010617"/>
    </source>
</evidence>
<keyword evidence="5" id="KW-1185">Reference proteome</keyword>
<keyword evidence="3" id="KW-0503">Monooxygenase</keyword>
<dbReference type="Proteomes" id="UP000017836">
    <property type="component" value="Unassembled WGS sequence"/>
</dbReference>
<dbReference type="SUPFAM" id="SSF48264">
    <property type="entry name" value="Cytochrome P450"/>
    <property type="match status" value="1"/>
</dbReference>
<dbReference type="InterPro" id="IPR017972">
    <property type="entry name" value="Cyt_P450_CS"/>
</dbReference>
<gene>
    <name evidence="4" type="ORF">AMTR_s00032p00217420</name>
</gene>
<reference evidence="5" key="1">
    <citation type="journal article" date="2013" name="Science">
        <title>The Amborella genome and the evolution of flowering plants.</title>
        <authorList>
            <consortium name="Amborella Genome Project"/>
        </authorList>
    </citation>
    <scope>NUCLEOTIDE SEQUENCE [LARGE SCALE GENOMIC DNA]</scope>
</reference>
<evidence type="ECO:0000313" key="5">
    <source>
        <dbReference type="Proteomes" id="UP000017836"/>
    </source>
</evidence>
<dbReference type="InterPro" id="IPR036396">
    <property type="entry name" value="Cyt_P450_sf"/>
</dbReference>
<keyword evidence="2 3" id="KW-0408">Iron</keyword>
<protein>
    <recommendedName>
        <fullName evidence="6">Cytochrome P450</fullName>
    </recommendedName>
</protein>
<comment type="similarity">
    <text evidence="1 3">Belongs to the cytochrome P450 family.</text>
</comment>
<keyword evidence="3" id="KW-0560">Oxidoreductase</keyword>
<dbReference type="HOGENOM" id="CLU_1588672_0_0_1"/>
<dbReference type="InterPro" id="IPR002401">
    <property type="entry name" value="Cyt_P450_E_grp-I"/>
</dbReference>
<proteinExistence type="inferred from homology"/>
<evidence type="ECO:0000313" key="4">
    <source>
        <dbReference type="EMBL" id="ERN14968.1"/>
    </source>
</evidence>
<accession>U5D3M6</accession>
<keyword evidence="2 3" id="KW-0349">Heme</keyword>
<dbReference type="PROSITE" id="PS00086">
    <property type="entry name" value="CYTOCHROME_P450"/>
    <property type="match status" value="1"/>
</dbReference>
<name>U5D3M6_AMBTC</name>
<dbReference type="eggNOG" id="KOG0156">
    <property type="taxonomic scope" value="Eukaryota"/>
</dbReference>
<dbReference type="InterPro" id="IPR001128">
    <property type="entry name" value="Cyt_P450"/>
</dbReference>
<dbReference type="PRINTS" id="PR00463">
    <property type="entry name" value="EP450I"/>
</dbReference>
<evidence type="ECO:0000256" key="2">
    <source>
        <dbReference type="PIRSR" id="PIRSR602401-1"/>
    </source>
</evidence>
<comment type="cofactor">
    <cofactor evidence="2">
        <name>heme</name>
        <dbReference type="ChEBI" id="CHEBI:30413"/>
    </cofactor>
</comment>
<feature type="binding site" description="axial binding residue" evidence="2">
    <location>
        <position position="149"/>
    </location>
    <ligand>
        <name>heme</name>
        <dbReference type="ChEBI" id="CHEBI:30413"/>
    </ligand>
    <ligandPart>
        <name>Fe</name>
        <dbReference type="ChEBI" id="CHEBI:18248"/>
    </ligandPart>
</feature>
<dbReference type="GO" id="GO:0020037">
    <property type="term" value="F:heme binding"/>
    <property type="evidence" value="ECO:0007669"/>
    <property type="project" value="InterPro"/>
</dbReference>
<evidence type="ECO:0008006" key="6">
    <source>
        <dbReference type="Google" id="ProtNLM"/>
    </source>
</evidence>
<dbReference type="GO" id="GO:0016020">
    <property type="term" value="C:membrane"/>
    <property type="evidence" value="ECO:0000318"/>
    <property type="project" value="GO_Central"/>
</dbReference>
<organism evidence="4 5">
    <name type="scientific">Amborella trichopoda</name>
    <dbReference type="NCBI Taxonomy" id="13333"/>
    <lineage>
        <taxon>Eukaryota</taxon>
        <taxon>Viridiplantae</taxon>
        <taxon>Streptophyta</taxon>
        <taxon>Embryophyta</taxon>
        <taxon>Tracheophyta</taxon>
        <taxon>Spermatophyta</taxon>
        <taxon>Magnoliopsida</taxon>
        <taxon>Amborellales</taxon>
        <taxon>Amborellaceae</taxon>
        <taxon>Amborella</taxon>
    </lineage>
</organism>
<evidence type="ECO:0000256" key="3">
    <source>
        <dbReference type="RuleBase" id="RU000461"/>
    </source>
</evidence>
<dbReference type="GO" id="GO:0016709">
    <property type="term" value="F:oxidoreductase activity, acting on paired donors, with incorporation or reduction of molecular oxygen, NAD(P)H as one donor, and incorporation of one atom of oxygen"/>
    <property type="evidence" value="ECO:0000318"/>
    <property type="project" value="GO_Central"/>
</dbReference>
<dbReference type="Gene3D" id="1.10.630.10">
    <property type="entry name" value="Cytochrome P450"/>
    <property type="match status" value="1"/>
</dbReference>
<dbReference type="EMBL" id="KI392518">
    <property type="protein sequence ID" value="ERN14968.1"/>
    <property type="molecule type" value="Genomic_DNA"/>
</dbReference>
<sequence>MLLWLTILQSKKTSVWYSLFHVKSVECPSNIANCGPPCVLEGRGSFNSGLVSYLCGRWQSGWAVVKEIWQLHPPVQLLIPHRTDTIENVAEYIVPKHTQVLINYWAIGRDPKVWDNPTAFLPERFLGCNVGYKGKDFQFIPFGAGWRICPGLPLGVRMVHLMLASLLH</sequence>
<dbReference type="Pfam" id="PF00067">
    <property type="entry name" value="p450"/>
    <property type="match status" value="1"/>
</dbReference>
<dbReference type="Gramene" id="ERN14968">
    <property type="protein sequence ID" value="ERN14968"/>
    <property type="gene ID" value="AMTR_s00032p00217420"/>
</dbReference>